<protein>
    <submittedName>
        <fullName evidence="1">Uncharacterized protein</fullName>
    </submittedName>
</protein>
<sequence>MAIDRSDYSSACDRVRDLCGTWGGAGTPLIPVSSSENIDPRWSRILNESNIDGIERSDLLGDDAVGEYTDLEGPVAAQLIRIVVELERKLTVQTIRGMAPDDPWHLAYLAVAGDLSPLPHPQNTQNDLRRDLSFDDVLTIRGVAETGSAAGLLALLRDFTAVSAVELSRSKLPSGLQGGYNKGFPSSSRFEWSDDVISQQFGPNIVVVYEPGNPEDLALIWNLRARFLHPPRFPLAVPMTPTVEDDIRHLNEAGAAHYFGFGHNLALTSMSIAQDRIATLAANVRFDAVDPWELLRPIGGYCSMSTDVVRFTGGKTRIASFSPSDFQAIGGGYLGSHQGTWMKRKTVVVDAPLPPSRTMRRQVYHGDSHYLEGPITTGGQTDGFTTVRMPSGLEVLSALAVDHGLRLTESAPGKAAEHLIRAAGQHLSMFAAPGVVETLSELTRGRNVSIVKRRLNQFLADPQRDESSDRYLALLDRLDRGLGSPDAEELSYPTFDRIRHLLRLRRDAAQQWVSWAMAGGLVLRGVEANCTRCGHKQWRPLSEAIPSLVCHACGCTIDSPHGYNQINYRYRASELLLRAISHDVLSHVLAMRYVCNELGGRSFVFGSYPGVEFRKPDNDRVEAEADVIVVLRNGEIVLGECKTNARGLSPEELNKLWEAADQLGARATFAATLDRAANCGQEWRVTEGPTGRPHFALTAEHLFDLRGGMGSHEDLFAWRADYSPRFNTNREEITGAELARRIDDEFGAYVERTATDYDQHTRAPWIRSPND</sequence>
<reference evidence="1" key="1">
    <citation type="journal article" date="2022" name="ISME J.">
        <title>Identification of active gaseous-alkane degraders at natural gas seeps.</title>
        <authorList>
            <person name="Farhan Ul Haque M."/>
            <person name="Hernandez M."/>
            <person name="Crombie A.T."/>
            <person name="Murrell J.C."/>
        </authorList>
    </citation>
    <scope>NUCLEOTIDE SEQUENCE</scope>
    <source>
        <strain evidence="1">ANDR5</strain>
    </source>
</reference>
<evidence type="ECO:0000313" key="2">
    <source>
        <dbReference type="Proteomes" id="UP001139068"/>
    </source>
</evidence>
<organism evidence="1 2">
    <name type="scientific">Candidatus Mycolicibacterium alkanivorans</name>
    <dbReference type="NCBI Taxonomy" id="2954114"/>
    <lineage>
        <taxon>Bacteria</taxon>
        <taxon>Bacillati</taxon>
        <taxon>Actinomycetota</taxon>
        <taxon>Actinomycetes</taxon>
        <taxon>Mycobacteriales</taxon>
        <taxon>Mycobacteriaceae</taxon>
        <taxon>Mycolicibacterium</taxon>
    </lineage>
</organism>
<dbReference type="EMBL" id="JAIVFL010000001">
    <property type="protein sequence ID" value="MCI4674577.1"/>
    <property type="molecule type" value="Genomic_DNA"/>
</dbReference>
<dbReference type="RefSeq" id="WP_243070992.1">
    <property type="nucleotide sequence ID" value="NZ_JAIVFL010000001.1"/>
</dbReference>
<comment type="caution">
    <text evidence="1">The sequence shown here is derived from an EMBL/GenBank/DDBJ whole genome shotgun (WGS) entry which is preliminary data.</text>
</comment>
<keyword evidence="2" id="KW-1185">Reference proteome</keyword>
<name>A0ABS9YTP3_9MYCO</name>
<gene>
    <name evidence="1" type="ORF">K9U37_06470</name>
</gene>
<evidence type="ECO:0000313" key="1">
    <source>
        <dbReference type="EMBL" id="MCI4674577.1"/>
    </source>
</evidence>
<proteinExistence type="predicted"/>
<dbReference type="Proteomes" id="UP001139068">
    <property type="component" value="Unassembled WGS sequence"/>
</dbReference>
<accession>A0ABS9YTP3</accession>